<organism evidence="2 3">
    <name type="scientific">Stygiobacter electus</name>
    <dbReference type="NCBI Taxonomy" id="3032292"/>
    <lineage>
        <taxon>Bacteria</taxon>
        <taxon>Pseudomonadati</taxon>
        <taxon>Ignavibacteriota</taxon>
        <taxon>Ignavibacteria</taxon>
        <taxon>Ignavibacteriales</taxon>
        <taxon>Melioribacteraceae</taxon>
        <taxon>Stygiobacter</taxon>
    </lineage>
</organism>
<keyword evidence="3" id="KW-1185">Reference proteome</keyword>
<dbReference type="CDD" id="cd06981">
    <property type="entry name" value="cupin_reut_a1446"/>
    <property type="match status" value="1"/>
</dbReference>
<feature type="domain" description="Cupin type-2" evidence="1">
    <location>
        <begin position="48"/>
        <end position="104"/>
    </location>
</feature>
<gene>
    <name evidence="2" type="ORF">P0M35_06080</name>
</gene>
<dbReference type="InterPro" id="IPR011051">
    <property type="entry name" value="RmlC_Cupin_sf"/>
</dbReference>
<proteinExistence type="predicted"/>
<protein>
    <submittedName>
        <fullName evidence="2">Cupin domain-containing protein</fullName>
    </submittedName>
</protein>
<dbReference type="Proteomes" id="UP001221302">
    <property type="component" value="Unassembled WGS sequence"/>
</dbReference>
<name>A0AAE3P097_9BACT</name>
<dbReference type="EMBL" id="JARGDL010000006">
    <property type="protein sequence ID" value="MDF1611709.1"/>
    <property type="molecule type" value="Genomic_DNA"/>
</dbReference>
<dbReference type="RefSeq" id="WP_321535476.1">
    <property type="nucleotide sequence ID" value="NZ_JARGDL010000006.1"/>
</dbReference>
<dbReference type="Pfam" id="PF07883">
    <property type="entry name" value="Cupin_2"/>
    <property type="match status" value="1"/>
</dbReference>
<dbReference type="InterPro" id="IPR014710">
    <property type="entry name" value="RmlC-like_jellyroll"/>
</dbReference>
<evidence type="ECO:0000313" key="3">
    <source>
        <dbReference type="Proteomes" id="UP001221302"/>
    </source>
</evidence>
<evidence type="ECO:0000313" key="2">
    <source>
        <dbReference type="EMBL" id="MDF1611709.1"/>
    </source>
</evidence>
<reference evidence="2" key="1">
    <citation type="submission" date="2023-03" db="EMBL/GenBank/DDBJ databases">
        <title>Stygiobacter electus gen. nov., sp. nov., facultatively anaerobic thermotolerant bacterium of the class Ignavibacteria from a well of Yessentuki mineral water deposit.</title>
        <authorList>
            <person name="Podosokorskaya O.A."/>
            <person name="Elcheninov A.G."/>
            <person name="Petrova N.F."/>
            <person name="Zavarzina D.G."/>
            <person name="Kublanov I.V."/>
            <person name="Merkel A.Y."/>
        </authorList>
    </citation>
    <scope>NUCLEOTIDE SEQUENCE</scope>
    <source>
        <strain evidence="2">09-Me</strain>
    </source>
</reference>
<accession>A0AAE3P097</accession>
<dbReference type="Gene3D" id="2.60.120.10">
    <property type="entry name" value="Jelly Rolls"/>
    <property type="match status" value="1"/>
</dbReference>
<dbReference type="InterPro" id="IPR013096">
    <property type="entry name" value="Cupin_2"/>
</dbReference>
<comment type="caution">
    <text evidence="2">The sequence shown here is derived from an EMBL/GenBank/DDBJ whole genome shotgun (WGS) entry which is preliminary data.</text>
</comment>
<sequence length="106" mass="12547">MNELKNIFNNIPANIQEEIFEKIISTENFFVERIISDGHKSPDNFWYDQNKNEFVLILQGSAIIKYDDGKIFYLKVGDYLIIPAHQKHRVEETSSKEKTIWLAIHY</sequence>
<evidence type="ECO:0000259" key="1">
    <source>
        <dbReference type="Pfam" id="PF07883"/>
    </source>
</evidence>
<dbReference type="SUPFAM" id="SSF51182">
    <property type="entry name" value="RmlC-like cupins"/>
    <property type="match status" value="1"/>
</dbReference>
<dbReference type="AlphaFoldDB" id="A0AAE3P097"/>